<evidence type="ECO:0000256" key="2">
    <source>
        <dbReference type="ARBA" id="ARBA00011233"/>
    </source>
</evidence>
<dbReference type="InterPro" id="IPR050298">
    <property type="entry name" value="Gram-neg_bact_OMP"/>
</dbReference>
<dbReference type="CDD" id="cd00342">
    <property type="entry name" value="gram_neg_porins"/>
    <property type="match status" value="1"/>
</dbReference>
<dbReference type="Gene3D" id="2.40.160.10">
    <property type="entry name" value="Porin"/>
    <property type="match status" value="1"/>
</dbReference>
<evidence type="ECO:0000259" key="12">
    <source>
        <dbReference type="Pfam" id="PF13609"/>
    </source>
</evidence>
<evidence type="ECO:0000256" key="9">
    <source>
        <dbReference type="ARBA" id="ARBA00023136"/>
    </source>
</evidence>
<dbReference type="SUPFAM" id="SSF56935">
    <property type="entry name" value="Porins"/>
    <property type="match status" value="1"/>
</dbReference>
<proteinExistence type="predicted"/>
<keyword evidence="6 11" id="KW-0732">Signal</keyword>
<feature type="domain" description="Porin" evidence="12">
    <location>
        <begin position="20"/>
        <end position="375"/>
    </location>
</feature>
<evidence type="ECO:0000313" key="14">
    <source>
        <dbReference type="Proteomes" id="UP000185062"/>
    </source>
</evidence>
<feature type="chain" id="PRO_5009935898" evidence="11">
    <location>
        <begin position="26"/>
        <end position="394"/>
    </location>
</feature>
<reference evidence="13 14" key="1">
    <citation type="submission" date="2016-12" db="EMBL/GenBank/DDBJ databases">
        <authorList>
            <person name="Song W.-J."/>
            <person name="Kurnit D.M."/>
        </authorList>
    </citation>
    <scope>NUCLEOTIDE SEQUENCE [LARGE SCALE GENOMIC DNA]</scope>
    <source>
        <strain evidence="13 14">ATCC 49181</strain>
    </source>
</reference>
<evidence type="ECO:0000256" key="10">
    <source>
        <dbReference type="ARBA" id="ARBA00023237"/>
    </source>
</evidence>
<keyword evidence="14" id="KW-1185">Reference proteome</keyword>
<keyword evidence="7" id="KW-0406">Ion transport</keyword>
<comment type="subunit">
    <text evidence="2">Homotrimer.</text>
</comment>
<dbReference type="InterPro" id="IPR033900">
    <property type="entry name" value="Gram_neg_porin_domain"/>
</dbReference>
<keyword evidence="8" id="KW-0626">Porin</keyword>
<evidence type="ECO:0000256" key="4">
    <source>
        <dbReference type="ARBA" id="ARBA00022452"/>
    </source>
</evidence>
<feature type="signal peptide" evidence="11">
    <location>
        <begin position="1"/>
        <end position="25"/>
    </location>
</feature>
<dbReference type="Proteomes" id="UP000185062">
    <property type="component" value="Unassembled WGS sequence"/>
</dbReference>
<dbReference type="GO" id="GO:0015288">
    <property type="term" value="F:porin activity"/>
    <property type="evidence" value="ECO:0007669"/>
    <property type="project" value="UniProtKB-KW"/>
</dbReference>
<keyword evidence="3" id="KW-0813">Transport</keyword>
<gene>
    <name evidence="13" type="ORF">SAMN02743940_0205</name>
</gene>
<dbReference type="PANTHER" id="PTHR34501">
    <property type="entry name" value="PROTEIN YDDL-RELATED"/>
    <property type="match status" value="1"/>
</dbReference>
<evidence type="ECO:0000256" key="8">
    <source>
        <dbReference type="ARBA" id="ARBA00023114"/>
    </source>
</evidence>
<organism evidence="13 14">
    <name type="scientific">Nitrosomonas cryotolerans ATCC 49181</name>
    <dbReference type="NCBI Taxonomy" id="1131553"/>
    <lineage>
        <taxon>Bacteria</taxon>
        <taxon>Pseudomonadati</taxon>
        <taxon>Pseudomonadota</taxon>
        <taxon>Betaproteobacteria</taxon>
        <taxon>Nitrosomonadales</taxon>
        <taxon>Nitrosomonadaceae</taxon>
        <taxon>Nitrosomonas</taxon>
    </lineage>
</organism>
<dbReference type="GO" id="GO:0006811">
    <property type="term" value="P:monoatomic ion transport"/>
    <property type="evidence" value="ECO:0007669"/>
    <property type="project" value="UniProtKB-KW"/>
</dbReference>
<keyword evidence="9" id="KW-0472">Membrane</keyword>
<dbReference type="STRING" id="44575.SAMN05216419_10456"/>
<dbReference type="GO" id="GO:0046930">
    <property type="term" value="C:pore complex"/>
    <property type="evidence" value="ECO:0007669"/>
    <property type="project" value="UniProtKB-KW"/>
</dbReference>
<comment type="subcellular location">
    <subcellularLocation>
        <location evidence="1">Cell outer membrane</location>
        <topology evidence="1">Multi-pass membrane protein</topology>
    </subcellularLocation>
</comment>
<evidence type="ECO:0000256" key="1">
    <source>
        <dbReference type="ARBA" id="ARBA00004571"/>
    </source>
</evidence>
<dbReference type="InterPro" id="IPR023614">
    <property type="entry name" value="Porin_dom_sf"/>
</dbReference>
<dbReference type="EMBL" id="FSRO01000001">
    <property type="protein sequence ID" value="SIN93264.1"/>
    <property type="molecule type" value="Genomic_DNA"/>
</dbReference>
<evidence type="ECO:0000256" key="3">
    <source>
        <dbReference type="ARBA" id="ARBA00022448"/>
    </source>
</evidence>
<dbReference type="PANTHER" id="PTHR34501:SF9">
    <property type="entry name" value="MAJOR OUTER MEMBRANE PROTEIN P.IA"/>
    <property type="match status" value="1"/>
</dbReference>
<name>A0A1N6FDG4_9PROT</name>
<dbReference type="AlphaFoldDB" id="A0A1N6FDG4"/>
<keyword evidence="4" id="KW-1134">Transmembrane beta strand</keyword>
<dbReference type="GO" id="GO:0009279">
    <property type="term" value="C:cell outer membrane"/>
    <property type="evidence" value="ECO:0007669"/>
    <property type="project" value="UniProtKB-SubCell"/>
</dbReference>
<dbReference type="RefSeq" id="WP_028462268.1">
    <property type="nucleotide sequence ID" value="NZ_FSRO01000001.1"/>
</dbReference>
<keyword evidence="10" id="KW-0998">Cell outer membrane</keyword>
<sequence length="394" mass="42096">MKKTFIVLTIANILIFTLMSPSSWADLAVVGRIQSEYSNIDIEGISSQSSVNDPTFYSSWGLRISEDLGNGIKALAMIDYGFDTNGGPTGARERWVGFSNDTWGLIKFGRIHSPFADFAGGWTIDPFVYTVLQATGSGGTMIASANGLGSGSYSAVNSVVRFDSVDINGLSFAAMLMPGDASQLEANLGGVLGGAGGNIGNTGGANGEWDLQIAAKYSVDYEDHTFDVFGGYSRDNISTLQKNIAAVHLKTEEVGRIGGVWHYKNFRLQGQLDYINNALGAATCSDAAALGKIGEATRQCNSAINPGGDGIVWYAGGQYKRGNNTFILQGGMTNAFSANAFASRKSESITVGAFHDLSKRSSLFGGYQHVNVDDNNATMDRDRNTWTMGIRHHF</sequence>
<dbReference type="Pfam" id="PF13609">
    <property type="entry name" value="Porin_4"/>
    <property type="match status" value="1"/>
</dbReference>
<evidence type="ECO:0000256" key="5">
    <source>
        <dbReference type="ARBA" id="ARBA00022692"/>
    </source>
</evidence>
<evidence type="ECO:0000256" key="6">
    <source>
        <dbReference type="ARBA" id="ARBA00022729"/>
    </source>
</evidence>
<evidence type="ECO:0000256" key="7">
    <source>
        <dbReference type="ARBA" id="ARBA00023065"/>
    </source>
</evidence>
<evidence type="ECO:0000313" key="13">
    <source>
        <dbReference type="EMBL" id="SIN93264.1"/>
    </source>
</evidence>
<evidence type="ECO:0000256" key="11">
    <source>
        <dbReference type="SAM" id="SignalP"/>
    </source>
</evidence>
<keyword evidence="5" id="KW-0812">Transmembrane</keyword>
<protein>
    <submittedName>
        <fullName evidence="13">Outer membrane protein (Porin)</fullName>
    </submittedName>
</protein>
<accession>A0A1N6FDG4</accession>
<dbReference type="eggNOG" id="COG3203">
    <property type="taxonomic scope" value="Bacteria"/>
</dbReference>